<comment type="caution">
    <text evidence="4">The sequence shown here is derived from an EMBL/GenBank/DDBJ whole genome shotgun (WGS) entry which is preliminary data.</text>
</comment>
<keyword evidence="5" id="KW-1185">Reference proteome</keyword>
<dbReference type="Proteomes" id="UP001499979">
    <property type="component" value="Unassembled WGS sequence"/>
</dbReference>
<evidence type="ECO:0000259" key="3">
    <source>
        <dbReference type="Pfam" id="PF00582"/>
    </source>
</evidence>
<reference evidence="4 5" key="1">
    <citation type="journal article" date="2019" name="Int. J. Syst. Evol. Microbiol.">
        <title>The Global Catalogue of Microorganisms (GCM) 10K type strain sequencing project: providing services to taxonomists for standard genome sequencing and annotation.</title>
        <authorList>
            <consortium name="The Broad Institute Genomics Platform"/>
            <consortium name="The Broad Institute Genome Sequencing Center for Infectious Disease"/>
            <person name="Wu L."/>
            <person name="Ma J."/>
        </authorList>
    </citation>
    <scope>NUCLEOTIDE SEQUENCE [LARGE SCALE GENOMIC DNA]</scope>
    <source>
        <strain evidence="4 5">JCM 11813</strain>
    </source>
</reference>
<dbReference type="InterPro" id="IPR014729">
    <property type="entry name" value="Rossmann-like_a/b/a_fold"/>
</dbReference>
<dbReference type="PRINTS" id="PR01438">
    <property type="entry name" value="UNVRSLSTRESS"/>
</dbReference>
<feature type="domain" description="UspA" evidence="3">
    <location>
        <begin position="175"/>
        <end position="306"/>
    </location>
</feature>
<gene>
    <name evidence="4" type="ORF">GCM10009606_47470</name>
</gene>
<dbReference type="InterPro" id="IPR006015">
    <property type="entry name" value="Universal_stress_UspA"/>
</dbReference>
<dbReference type="Pfam" id="PF00582">
    <property type="entry name" value="Usp"/>
    <property type="match status" value="2"/>
</dbReference>
<protein>
    <submittedName>
        <fullName evidence="4">Universal stress protein</fullName>
    </submittedName>
</protein>
<dbReference type="Gene3D" id="3.40.50.620">
    <property type="entry name" value="HUPs"/>
    <property type="match status" value="2"/>
</dbReference>
<feature type="region of interest" description="Disordered" evidence="2">
    <location>
        <begin position="1"/>
        <end position="21"/>
    </location>
</feature>
<evidence type="ECO:0000256" key="1">
    <source>
        <dbReference type="ARBA" id="ARBA00008791"/>
    </source>
</evidence>
<comment type="similarity">
    <text evidence="1">Belongs to the universal stress protein A family.</text>
</comment>
<evidence type="ECO:0000313" key="5">
    <source>
        <dbReference type="Proteomes" id="UP001499979"/>
    </source>
</evidence>
<feature type="domain" description="UspA" evidence="3">
    <location>
        <begin position="22"/>
        <end position="164"/>
    </location>
</feature>
<dbReference type="PANTHER" id="PTHR46268">
    <property type="entry name" value="STRESS RESPONSE PROTEIN NHAX"/>
    <property type="match status" value="1"/>
</dbReference>
<evidence type="ECO:0000313" key="4">
    <source>
        <dbReference type="EMBL" id="GAA1164346.1"/>
    </source>
</evidence>
<dbReference type="EMBL" id="BAAAJE010000031">
    <property type="protein sequence ID" value="GAA1164346.1"/>
    <property type="molecule type" value="Genomic_DNA"/>
</dbReference>
<organism evidence="4 5">
    <name type="scientific">Nocardioides aquiterrae</name>
    <dbReference type="NCBI Taxonomy" id="203799"/>
    <lineage>
        <taxon>Bacteria</taxon>
        <taxon>Bacillati</taxon>
        <taxon>Actinomycetota</taxon>
        <taxon>Actinomycetes</taxon>
        <taxon>Propionibacteriales</taxon>
        <taxon>Nocardioidaceae</taxon>
        <taxon>Nocardioides</taxon>
    </lineage>
</organism>
<dbReference type="SUPFAM" id="SSF52402">
    <property type="entry name" value="Adenine nucleotide alpha hydrolases-like"/>
    <property type="match status" value="2"/>
</dbReference>
<dbReference type="PANTHER" id="PTHR46268:SF6">
    <property type="entry name" value="UNIVERSAL STRESS PROTEIN UP12"/>
    <property type="match status" value="1"/>
</dbReference>
<sequence length="308" mass="31942">MPRGGRAARRGSVPGMTGVPPRSIVVGVDGSQTSDRAVDWAAEQARLEGRDLTLVHATGAVGAAALLWLDQAGVDSDLAMDGARRCAEQLLAAAAERVAQVAPDVEVRGVVADLDARDALLELAEDAALVVVGSRGRGPVRSLLLGSVAHALSRQPVCPVVVLRPLAESVVRRGIVVGVDASGTSTAALDFAYRLASLRQQPLRVVHVIWDAAQSSGEVGPDEEGYDAERRVLAETLAGMGERYPDVAAVPVLTRGLVDRVLVRLAEDAGLVVVGVHRRGALAGLVRGRTAAIVTEQSSGTVAVVPEP</sequence>
<dbReference type="InterPro" id="IPR006016">
    <property type="entry name" value="UspA"/>
</dbReference>
<accession>A0ABN1UTQ4</accession>
<evidence type="ECO:0000256" key="2">
    <source>
        <dbReference type="SAM" id="MobiDB-lite"/>
    </source>
</evidence>
<proteinExistence type="inferred from homology"/>
<name>A0ABN1UTQ4_9ACTN</name>